<organism evidence="1">
    <name type="scientific">bioreactor metagenome</name>
    <dbReference type="NCBI Taxonomy" id="1076179"/>
    <lineage>
        <taxon>unclassified sequences</taxon>
        <taxon>metagenomes</taxon>
        <taxon>ecological metagenomes</taxon>
    </lineage>
</organism>
<gene>
    <name evidence="1" type="ORF">SDC9_83421</name>
</gene>
<dbReference type="AlphaFoldDB" id="A0A644Z962"/>
<proteinExistence type="predicted"/>
<name>A0A644Z962_9ZZZZ</name>
<reference evidence="1" key="1">
    <citation type="submission" date="2019-08" db="EMBL/GenBank/DDBJ databases">
        <authorList>
            <person name="Kucharzyk K."/>
            <person name="Murdoch R.W."/>
            <person name="Higgins S."/>
            <person name="Loffler F."/>
        </authorList>
    </citation>
    <scope>NUCLEOTIDE SEQUENCE</scope>
</reference>
<comment type="caution">
    <text evidence="1">The sequence shown here is derived from an EMBL/GenBank/DDBJ whole genome shotgun (WGS) entry which is preliminary data.</text>
</comment>
<dbReference type="EMBL" id="VSSQ01007732">
    <property type="protein sequence ID" value="MPM36818.1"/>
    <property type="molecule type" value="Genomic_DNA"/>
</dbReference>
<protein>
    <submittedName>
        <fullName evidence="1">Uncharacterized protein</fullName>
    </submittedName>
</protein>
<evidence type="ECO:0000313" key="1">
    <source>
        <dbReference type="EMBL" id="MPM36818.1"/>
    </source>
</evidence>
<accession>A0A644Z962</accession>
<sequence length="85" mass="9856">MRKILRRNAAAAVPDSEYCNIALRRRFQRDGATRGGELERVVQEVDEHLADFVPIRRDRRRRAGDTERDAAALRCAFEILRRCAC</sequence>